<protein>
    <submittedName>
        <fullName evidence="1">Enzyme related to lactoylglutathione lyase</fullName>
    </submittedName>
</protein>
<reference evidence="1 2" key="1">
    <citation type="submission" date="2021-03" db="EMBL/GenBank/DDBJ databases">
        <title>Sequencing the genomes of 1000 actinobacteria strains.</title>
        <authorList>
            <person name="Klenk H.-P."/>
        </authorList>
    </citation>
    <scope>NUCLEOTIDE SEQUENCE [LARGE SCALE GENOMIC DNA]</scope>
    <source>
        <strain evidence="1 2">DSM 12936</strain>
    </source>
</reference>
<dbReference type="InterPro" id="IPR029068">
    <property type="entry name" value="Glyas_Bleomycin-R_OHBP_Dase"/>
</dbReference>
<evidence type="ECO:0000313" key="2">
    <source>
        <dbReference type="Proteomes" id="UP000758168"/>
    </source>
</evidence>
<sequence length="116" mass="12117">MTDPQLPVSAVLAAVPSSDLARSEVFYEALLGRPADERPMPVLAQWRWDGGVLQVVEDAGRAGGGLVTVVVPDMAAALVGLRGRGLVVDADEGTVVARVATLTDPDGNQVTLVEQR</sequence>
<dbReference type="RefSeq" id="WP_210059230.1">
    <property type="nucleotide sequence ID" value="NZ_BAAAMH010000017.1"/>
</dbReference>
<name>A0ABS4ZEF9_9ACTN</name>
<dbReference type="EMBL" id="JAGIOB010000001">
    <property type="protein sequence ID" value="MBP2419150.1"/>
    <property type="molecule type" value="Genomic_DNA"/>
</dbReference>
<keyword evidence="1" id="KW-0456">Lyase</keyword>
<proteinExistence type="predicted"/>
<dbReference type="Gene3D" id="3.10.180.10">
    <property type="entry name" value="2,3-Dihydroxybiphenyl 1,2-Dioxygenase, domain 1"/>
    <property type="match status" value="1"/>
</dbReference>
<dbReference type="GO" id="GO:0016829">
    <property type="term" value="F:lyase activity"/>
    <property type="evidence" value="ECO:0007669"/>
    <property type="project" value="UniProtKB-KW"/>
</dbReference>
<dbReference type="Proteomes" id="UP000758168">
    <property type="component" value="Unassembled WGS sequence"/>
</dbReference>
<gene>
    <name evidence="1" type="ORF">JOF54_004072</name>
</gene>
<comment type="caution">
    <text evidence="1">The sequence shown here is derived from an EMBL/GenBank/DDBJ whole genome shotgun (WGS) entry which is preliminary data.</text>
</comment>
<dbReference type="SUPFAM" id="SSF54593">
    <property type="entry name" value="Glyoxalase/Bleomycin resistance protein/Dihydroxybiphenyl dioxygenase"/>
    <property type="match status" value="1"/>
</dbReference>
<accession>A0ABS4ZEF9</accession>
<keyword evidence="2" id="KW-1185">Reference proteome</keyword>
<organism evidence="1 2">
    <name type="scientific">Microlunatus capsulatus</name>
    <dbReference type="NCBI Taxonomy" id="99117"/>
    <lineage>
        <taxon>Bacteria</taxon>
        <taxon>Bacillati</taxon>
        <taxon>Actinomycetota</taxon>
        <taxon>Actinomycetes</taxon>
        <taxon>Propionibacteriales</taxon>
        <taxon>Propionibacteriaceae</taxon>
        <taxon>Microlunatus</taxon>
    </lineage>
</organism>
<evidence type="ECO:0000313" key="1">
    <source>
        <dbReference type="EMBL" id="MBP2419150.1"/>
    </source>
</evidence>